<feature type="compositionally biased region" description="Basic and acidic residues" evidence="1">
    <location>
        <begin position="1"/>
        <end position="35"/>
    </location>
</feature>
<reference evidence="3" key="1">
    <citation type="submission" date="2017-02" db="EMBL/GenBank/DDBJ databases">
        <title>Comparative genomics and description of representatives of a novel lineage of planctomycetes thriving in anoxic sediments.</title>
        <authorList>
            <person name="Spring S."/>
            <person name="Bunk B."/>
            <person name="Sproer C."/>
        </authorList>
    </citation>
    <scope>NUCLEOTIDE SEQUENCE [LARGE SCALE GENOMIC DNA]</scope>
    <source>
        <strain evidence="3">ST-NAGAB-D1</strain>
    </source>
</reference>
<evidence type="ECO:0000313" key="2">
    <source>
        <dbReference type="EMBL" id="AQT68351.1"/>
    </source>
</evidence>
<accession>A0A1U9NKA5</accession>
<dbReference type="STRING" id="1936003.STSP2_01511"/>
<name>A0A1U9NKA5_9BACT</name>
<gene>
    <name evidence="2" type="ORF">STSP2_01511</name>
</gene>
<dbReference type="RefSeq" id="WP_146661274.1">
    <property type="nucleotide sequence ID" value="NZ_CP019791.1"/>
</dbReference>
<sequence>MAENDKEKKIIVDEDWKSQAKKDKDALEAEEKAAQEKQQAQGGESSRPPLPEVDFAGLISMFATQAYLAMGLIAADPNEKPEPDLELGKFNIDMLALLEEKTRGNLDDEEKNLLSGALHQLRMAYVALSKQQGAE</sequence>
<dbReference type="InterPro" id="IPR014995">
    <property type="entry name" value="DUF1844"/>
</dbReference>
<dbReference type="Pfam" id="PF08899">
    <property type="entry name" value="DUF1844"/>
    <property type="match status" value="1"/>
</dbReference>
<protein>
    <recommendedName>
        <fullName evidence="4">DUF1844 domain-containing protein</fullName>
    </recommendedName>
</protein>
<keyword evidence="3" id="KW-1185">Reference proteome</keyword>
<evidence type="ECO:0000313" key="3">
    <source>
        <dbReference type="Proteomes" id="UP000189674"/>
    </source>
</evidence>
<evidence type="ECO:0000256" key="1">
    <source>
        <dbReference type="SAM" id="MobiDB-lite"/>
    </source>
</evidence>
<feature type="region of interest" description="Disordered" evidence="1">
    <location>
        <begin position="1"/>
        <end position="52"/>
    </location>
</feature>
<dbReference type="AlphaFoldDB" id="A0A1U9NKA5"/>
<dbReference type="OrthoDB" id="9799618at2"/>
<dbReference type="KEGG" id="alus:STSP2_01511"/>
<evidence type="ECO:0008006" key="4">
    <source>
        <dbReference type="Google" id="ProtNLM"/>
    </source>
</evidence>
<dbReference type="EMBL" id="CP019791">
    <property type="protein sequence ID" value="AQT68351.1"/>
    <property type="molecule type" value="Genomic_DNA"/>
</dbReference>
<organism evidence="2 3">
    <name type="scientific">Anaerohalosphaera lusitana</name>
    <dbReference type="NCBI Taxonomy" id="1936003"/>
    <lineage>
        <taxon>Bacteria</taxon>
        <taxon>Pseudomonadati</taxon>
        <taxon>Planctomycetota</taxon>
        <taxon>Phycisphaerae</taxon>
        <taxon>Sedimentisphaerales</taxon>
        <taxon>Anaerohalosphaeraceae</taxon>
        <taxon>Anaerohalosphaera</taxon>
    </lineage>
</organism>
<dbReference type="Proteomes" id="UP000189674">
    <property type="component" value="Chromosome"/>
</dbReference>
<proteinExistence type="predicted"/>